<feature type="compositionally biased region" description="Low complexity" evidence="1">
    <location>
        <begin position="101"/>
        <end position="111"/>
    </location>
</feature>
<organism evidence="2 3">
    <name type="scientific">Gardnerella pickettii JCP7719</name>
    <dbReference type="NCBI Taxonomy" id="1261061"/>
    <lineage>
        <taxon>Bacteria</taxon>
        <taxon>Bacillati</taxon>
        <taxon>Actinomycetota</taxon>
        <taxon>Actinomycetes</taxon>
        <taxon>Bifidobacteriales</taxon>
        <taxon>Bifidobacteriaceae</taxon>
        <taxon>Gardnerella</taxon>
        <taxon>Gardnerella pickettii</taxon>
    </lineage>
</organism>
<evidence type="ECO:0000313" key="2">
    <source>
        <dbReference type="EMBL" id="EPI50206.1"/>
    </source>
</evidence>
<protein>
    <submittedName>
        <fullName evidence="2">Uncharacterized protein</fullName>
    </submittedName>
</protein>
<sequence length="186" mass="20101">MHVRVGRYGPYLEDTKNLDEEGNARRASIPSTLAPDELSEQVARDLIENNSDGPRVLGTDPQTGGSVEVRNGRFGAYVALVEASDEASGEDKSQATDDSAKTGAKSSAKSSAKSKKTAKAKPKMASLFKTMDPATITLQDALKLLNLPRLVGVVEEVDEQGEVKRARIEANNGRYGPYLTKTYERT</sequence>
<dbReference type="Pfam" id="PF13368">
    <property type="entry name" value="Toprim_C_rpt"/>
    <property type="match status" value="2"/>
</dbReference>
<feature type="region of interest" description="Disordered" evidence="1">
    <location>
        <begin position="1"/>
        <end position="69"/>
    </location>
</feature>
<evidence type="ECO:0000313" key="3">
    <source>
        <dbReference type="Proteomes" id="UP000014601"/>
    </source>
</evidence>
<dbReference type="InterPro" id="IPR025589">
    <property type="entry name" value="Toprim_C_rpt"/>
</dbReference>
<feature type="compositionally biased region" description="Basic residues" evidence="1">
    <location>
        <begin position="112"/>
        <end position="122"/>
    </location>
</feature>
<accession>S4GU56</accession>
<feature type="compositionally biased region" description="Basic and acidic residues" evidence="1">
    <location>
        <begin position="89"/>
        <end position="100"/>
    </location>
</feature>
<name>S4GU56_9BIFI</name>
<dbReference type="HOGENOM" id="CLU_1464209_0_0_11"/>
<feature type="non-terminal residue" evidence="2">
    <location>
        <position position="186"/>
    </location>
</feature>
<feature type="region of interest" description="Disordered" evidence="1">
    <location>
        <begin position="83"/>
        <end position="123"/>
    </location>
</feature>
<evidence type="ECO:0000256" key="1">
    <source>
        <dbReference type="SAM" id="MobiDB-lite"/>
    </source>
</evidence>
<feature type="compositionally biased region" description="Basic and acidic residues" evidence="1">
    <location>
        <begin position="13"/>
        <end position="24"/>
    </location>
</feature>
<proteinExistence type="predicted"/>
<comment type="caution">
    <text evidence="2">The sequence shown here is derived from an EMBL/GenBank/DDBJ whole genome shotgun (WGS) entry which is preliminary data.</text>
</comment>
<reference evidence="2 3" key="1">
    <citation type="submission" date="2013-06" db="EMBL/GenBank/DDBJ databases">
        <authorList>
            <person name="Weinstock G."/>
            <person name="Sodergren E."/>
            <person name="Lobos E.A."/>
            <person name="Fulton L."/>
            <person name="Fulton R."/>
            <person name="Courtney L."/>
            <person name="Fronick C."/>
            <person name="O'Laughlin M."/>
            <person name="Godfrey J."/>
            <person name="Wilson R.M."/>
            <person name="Miner T."/>
            <person name="Farmer C."/>
            <person name="Delehaunty K."/>
            <person name="Cordes M."/>
            <person name="Minx P."/>
            <person name="Tomlinson C."/>
            <person name="Chen J."/>
            <person name="Wollam A."/>
            <person name="Pepin K.H."/>
            <person name="Bhonagiri V."/>
            <person name="Zhang X."/>
            <person name="Warren W."/>
            <person name="Mitreva M."/>
            <person name="Mardis E.R."/>
            <person name="Wilson R.K."/>
        </authorList>
    </citation>
    <scope>NUCLEOTIDE SEQUENCE [LARGE SCALE GENOMIC DNA]</scope>
    <source>
        <strain evidence="2 3">JCP7719</strain>
    </source>
</reference>
<dbReference type="Proteomes" id="UP000014601">
    <property type="component" value="Unassembled WGS sequence"/>
</dbReference>
<dbReference type="EMBL" id="ATJO01000099">
    <property type="protein sequence ID" value="EPI50206.1"/>
    <property type="molecule type" value="Genomic_DNA"/>
</dbReference>
<gene>
    <name evidence="2" type="ORF">HMPREF1576_01086</name>
</gene>
<dbReference type="AlphaFoldDB" id="S4GU56"/>